<evidence type="ECO:0000313" key="3">
    <source>
        <dbReference type="EMBL" id="VEP15471.1"/>
    </source>
</evidence>
<dbReference type="Pfam" id="PF12770">
    <property type="entry name" value="CHAT"/>
    <property type="match status" value="1"/>
</dbReference>
<feature type="domain" description="CHAT" evidence="2">
    <location>
        <begin position="563"/>
        <end position="831"/>
    </location>
</feature>
<dbReference type="SMART" id="SM00028">
    <property type="entry name" value="TPR"/>
    <property type="match status" value="7"/>
</dbReference>
<keyword evidence="1" id="KW-0175">Coiled coil</keyword>
<evidence type="ECO:0000256" key="1">
    <source>
        <dbReference type="SAM" id="Coils"/>
    </source>
</evidence>
<dbReference type="Pfam" id="PF13424">
    <property type="entry name" value="TPR_12"/>
    <property type="match status" value="2"/>
</dbReference>
<dbReference type="PANTHER" id="PTHR10098">
    <property type="entry name" value="RAPSYN-RELATED"/>
    <property type="match status" value="1"/>
</dbReference>
<accession>A0A563VVP3</accession>
<dbReference type="RefSeq" id="WP_144874266.1">
    <property type="nucleotide sequence ID" value="NZ_LR214076.1"/>
</dbReference>
<dbReference type="Pfam" id="PF13176">
    <property type="entry name" value="TPR_7"/>
    <property type="match status" value="1"/>
</dbReference>
<dbReference type="InterPro" id="IPR019734">
    <property type="entry name" value="TPR_rpt"/>
</dbReference>
<evidence type="ECO:0000313" key="4">
    <source>
        <dbReference type="Proteomes" id="UP000320055"/>
    </source>
</evidence>
<keyword evidence="4" id="KW-1185">Reference proteome</keyword>
<gene>
    <name evidence="3" type="ORF">H1P_3390004</name>
</gene>
<name>A0A563VVP3_9CYAN</name>
<dbReference type="PANTHER" id="PTHR10098:SF112">
    <property type="entry name" value="SLR0380 PROTEIN"/>
    <property type="match status" value="1"/>
</dbReference>
<feature type="coiled-coil region" evidence="1">
    <location>
        <begin position="28"/>
        <end position="118"/>
    </location>
</feature>
<dbReference type="EMBL" id="CAACVJ010000267">
    <property type="protein sequence ID" value="VEP15471.1"/>
    <property type="molecule type" value="Genomic_DNA"/>
</dbReference>
<evidence type="ECO:0000259" key="2">
    <source>
        <dbReference type="Pfam" id="PF12770"/>
    </source>
</evidence>
<dbReference type="Proteomes" id="UP000320055">
    <property type="component" value="Unassembled WGS sequence"/>
</dbReference>
<dbReference type="AlphaFoldDB" id="A0A563VVP3"/>
<protein>
    <recommendedName>
        <fullName evidence="2">CHAT domain-containing protein</fullName>
    </recommendedName>
</protein>
<dbReference type="Gene3D" id="1.25.40.10">
    <property type="entry name" value="Tetratricopeptide repeat domain"/>
    <property type="match status" value="3"/>
</dbReference>
<dbReference type="SUPFAM" id="SSF48452">
    <property type="entry name" value="TPR-like"/>
    <property type="match status" value="2"/>
</dbReference>
<organism evidence="3 4">
    <name type="scientific">Hyella patelloides LEGE 07179</name>
    <dbReference type="NCBI Taxonomy" id="945734"/>
    <lineage>
        <taxon>Bacteria</taxon>
        <taxon>Bacillati</taxon>
        <taxon>Cyanobacteriota</taxon>
        <taxon>Cyanophyceae</taxon>
        <taxon>Pleurocapsales</taxon>
        <taxon>Hyellaceae</taxon>
        <taxon>Hyella</taxon>
    </lineage>
</organism>
<dbReference type="InterPro" id="IPR024983">
    <property type="entry name" value="CHAT_dom"/>
</dbReference>
<sequence length="833" mass="93145">MNKINKLSLLFLSTILIFISIQQANIILATNNVNVQNIEQRAEQLYQQNQYQETIELLETAIKHYQESGDIAEIAIAHRNLALAYQKLGKWQQASNSLSQAENIIASLNNEAEKNQLLAQILEVRGQIELSLGRSQSALETWKKTVSLYEQQDNITGYTQAKIYQASALQALGLYSQAIKTLTVIKNKLENEPDTKLKVQALLNISSVLTRIGNYEESATILESSLTIAQKLEQKNLIAATLLNSGNNSRLQGSPEQALKIYQQALNISTNSDIKLRTKLDRLGVLIDLDEIATATTEAAAIEQLLLQLPPQQTTLQSKVSLARYLMVLDTKPNQVTPILVDTIKQARTLQIKRIEAEALGVLGNLYEQNQQWVEAEKITEQALLTAQNINAKELSYQWQWQLGRILKAQGKTEKAILAYTQATNNLQALRSDLVAISSDIQYSFREKIEPVYRELAALLLQPGASQADLNQARQIVESLQVAELDNFFRDACLDTQPIQVDTVDPNAAIFYTIIIENRLEVIAAIPNQPLQHYTNDLPPSEIEIVVTSANSQISNPRRVNLRLLQQAYDWLIRPVEADLQTSETKTLVFVPDGILRNLPPATLHDGQQYIIEKYSIAIAPSLQLTQLQATDENSQEILLAGLSEPRQGFSSLPGVKQEIEQIEPLFASEVLLNNSFTEINFNRSANETPFRIVHLATHGQFSSNAEDTFVLTWDERINIEELNSLIRGDSKQLRPVDLLVLSACETATGDRDSVLGLAGIAVRGGARSTLASLWAVSDRATVELMTNFYQELAQENTTKAEALRRAQISILKSDRYSHPFFWSAFILVGNWQ</sequence>
<proteinExistence type="predicted"/>
<dbReference type="InterPro" id="IPR011990">
    <property type="entry name" value="TPR-like_helical_dom_sf"/>
</dbReference>
<reference evidence="3 4" key="1">
    <citation type="submission" date="2019-01" db="EMBL/GenBank/DDBJ databases">
        <authorList>
            <person name="Brito A."/>
        </authorList>
    </citation>
    <scope>NUCLEOTIDE SEQUENCE [LARGE SCALE GENOMIC DNA]</scope>
    <source>
        <strain evidence="3">1</strain>
    </source>
</reference>
<dbReference type="OrthoDB" id="446317at2"/>